<organism evidence="2 3">
    <name type="scientific">Desmophyllum pertusum</name>
    <dbReference type="NCBI Taxonomy" id="174260"/>
    <lineage>
        <taxon>Eukaryota</taxon>
        <taxon>Metazoa</taxon>
        <taxon>Cnidaria</taxon>
        <taxon>Anthozoa</taxon>
        <taxon>Hexacorallia</taxon>
        <taxon>Scleractinia</taxon>
        <taxon>Caryophylliina</taxon>
        <taxon>Caryophylliidae</taxon>
        <taxon>Desmophyllum</taxon>
    </lineage>
</organism>
<dbReference type="Proteomes" id="UP001163046">
    <property type="component" value="Unassembled WGS sequence"/>
</dbReference>
<name>A0A9W9ZCK3_9CNID</name>
<feature type="compositionally biased region" description="Basic and acidic residues" evidence="1">
    <location>
        <begin position="72"/>
        <end position="81"/>
    </location>
</feature>
<keyword evidence="3" id="KW-1185">Reference proteome</keyword>
<evidence type="ECO:0000256" key="1">
    <source>
        <dbReference type="SAM" id="MobiDB-lite"/>
    </source>
</evidence>
<comment type="caution">
    <text evidence="2">The sequence shown here is derived from an EMBL/GenBank/DDBJ whole genome shotgun (WGS) entry which is preliminary data.</text>
</comment>
<dbReference type="PANTHER" id="PTHR21178">
    <property type="entry name" value="CILIA- AND FLAGELLA-ASSOCIATED PROTEIN 61"/>
    <property type="match status" value="1"/>
</dbReference>
<dbReference type="InterPro" id="IPR038884">
    <property type="entry name" value="CFAP61"/>
</dbReference>
<proteinExistence type="predicted"/>
<keyword evidence="2" id="KW-0282">Flagellum</keyword>
<dbReference type="EMBL" id="MU826365">
    <property type="protein sequence ID" value="KAJ7378514.1"/>
    <property type="molecule type" value="Genomic_DNA"/>
</dbReference>
<accession>A0A9W9ZCK3</accession>
<feature type="region of interest" description="Disordered" evidence="1">
    <location>
        <begin position="1"/>
        <end position="82"/>
    </location>
</feature>
<dbReference type="PANTHER" id="PTHR21178:SF8">
    <property type="entry name" value="CILIA- AND FLAGELLA-ASSOCIATED PROTEIN 61"/>
    <property type="match status" value="1"/>
</dbReference>
<gene>
    <name evidence="2" type="primary">CFAP61_4</name>
    <name evidence="2" type="ORF">OS493_022496</name>
</gene>
<sequence length="233" mass="26738">MAYKKLRGLTPVPRVASPEKLPSLTPSEEQVARSTPLVEQVPRSTPSVEQVARSTPLEEQEEMPKDSQSQDQSRRRSEDKNNLSGRKCILHPAVYRFFTSCFDLFPEKDYCILTMPHLVPEFPLLQSFVRVTPRKYSTLSQELYVFHRWGLIESFHVRPCTSADKEGIQSVVSQLDGADIITRDVQQYNTDRRDPDGTEVQCFSSSEYGSSCRHCPCSDEKRAIEYLQFAFQH</sequence>
<dbReference type="OrthoDB" id="382863at2759"/>
<keyword evidence="2" id="KW-0969">Cilium</keyword>
<reference evidence="2" key="1">
    <citation type="submission" date="2023-01" db="EMBL/GenBank/DDBJ databases">
        <title>Genome assembly of the deep-sea coral Lophelia pertusa.</title>
        <authorList>
            <person name="Herrera S."/>
            <person name="Cordes E."/>
        </authorList>
    </citation>
    <scope>NUCLEOTIDE SEQUENCE</scope>
    <source>
        <strain evidence="2">USNM1676648</strain>
        <tissue evidence="2">Polyp</tissue>
    </source>
</reference>
<dbReference type="AlphaFoldDB" id="A0A9W9ZCK3"/>
<evidence type="ECO:0000313" key="3">
    <source>
        <dbReference type="Proteomes" id="UP001163046"/>
    </source>
</evidence>
<evidence type="ECO:0000313" key="2">
    <source>
        <dbReference type="EMBL" id="KAJ7378514.1"/>
    </source>
</evidence>
<protein>
    <submittedName>
        <fullName evidence="2">Cilia and flagella associated protein 61</fullName>
    </submittedName>
</protein>
<keyword evidence="2" id="KW-0966">Cell projection</keyword>